<name>A0A2P2MW01_RHIMU</name>
<reference evidence="1" key="1">
    <citation type="submission" date="2018-02" db="EMBL/GenBank/DDBJ databases">
        <title>Rhizophora mucronata_Transcriptome.</title>
        <authorList>
            <person name="Meera S.P."/>
            <person name="Sreeshan A."/>
            <person name="Augustine A."/>
        </authorList>
    </citation>
    <scope>NUCLEOTIDE SEQUENCE</scope>
    <source>
        <tissue evidence="1">Leaf</tissue>
    </source>
</reference>
<evidence type="ECO:0000313" key="1">
    <source>
        <dbReference type="EMBL" id="MBX34403.1"/>
    </source>
</evidence>
<dbReference type="EMBL" id="GGEC01053919">
    <property type="protein sequence ID" value="MBX34403.1"/>
    <property type="molecule type" value="Transcribed_RNA"/>
</dbReference>
<dbReference type="AlphaFoldDB" id="A0A2P2MW01"/>
<organism evidence="1">
    <name type="scientific">Rhizophora mucronata</name>
    <name type="common">Asiatic mangrove</name>
    <dbReference type="NCBI Taxonomy" id="61149"/>
    <lineage>
        <taxon>Eukaryota</taxon>
        <taxon>Viridiplantae</taxon>
        <taxon>Streptophyta</taxon>
        <taxon>Embryophyta</taxon>
        <taxon>Tracheophyta</taxon>
        <taxon>Spermatophyta</taxon>
        <taxon>Magnoliopsida</taxon>
        <taxon>eudicotyledons</taxon>
        <taxon>Gunneridae</taxon>
        <taxon>Pentapetalae</taxon>
        <taxon>rosids</taxon>
        <taxon>fabids</taxon>
        <taxon>Malpighiales</taxon>
        <taxon>Rhizophoraceae</taxon>
        <taxon>Rhizophora</taxon>
    </lineage>
</organism>
<proteinExistence type="predicted"/>
<sequence>MLPNNGRKIHLQDISFVSRTEFSTLFPSGLKCNTSNTINLRGSIDLSIEANLLTIIISAKASWLSKIDTSSKLPYHHHINTFSNILLQSGSIH</sequence>
<protein>
    <submittedName>
        <fullName evidence="1">3-isopropylmalate dehydrogenase</fullName>
    </submittedName>
</protein>
<accession>A0A2P2MW01</accession>